<proteinExistence type="predicted"/>
<accession>A0A9D4BRS3</accession>
<evidence type="ECO:0000313" key="2">
    <source>
        <dbReference type="EMBL" id="KAH3706700.1"/>
    </source>
</evidence>
<reference evidence="2" key="2">
    <citation type="submission" date="2020-11" db="EMBL/GenBank/DDBJ databases">
        <authorList>
            <person name="McCartney M.A."/>
            <person name="Auch B."/>
            <person name="Kono T."/>
            <person name="Mallez S."/>
            <person name="Becker A."/>
            <person name="Gohl D.M."/>
            <person name="Silverstein K.A.T."/>
            <person name="Koren S."/>
            <person name="Bechman K.B."/>
            <person name="Herman A."/>
            <person name="Abrahante J.E."/>
            <person name="Garbe J."/>
        </authorList>
    </citation>
    <scope>NUCLEOTIDE SEQUENCE</scope>
    <source>
        <strain evidence="2">Duluth1</strain>
        <tissue evidence="2">Whole animal</tissue>
    </source>
</reference>
<dbReference type="AlphaFoldDB" id="A0A9D4BRS3"/>
<evidence type="ECO:0000313" key="3">
    <source>
        <dbReference type="Proteomes" id="UP000828390"/>
    </source>
</evidence>
<sequence>MVNYVVLGTEISNKNLREDHKPTPKEVARNTPQLFKRRAVRKEQQASTATVLTGGGIQDS</sequence>
<dbReference type="Proteomes" id="UP000828390">
    <property type="component" value="Unassembled WGS sequence"/>
</dbReference>
<keyword evidence="3" id="KW-1185">Reference proteome</keyword>
<dbReference type="EMBL" id="JAIWYP010000014">
    <property type="protein sequence ID" value="KAH3706700.1"/>
    <property type="molecule type" value="Genomic_DNA"/>
</dbReference>
<gene>
    <name evidence="2" type="ORF">DPMN_066088</name>
</gene>
<protein>
    <submittedName>
        <fullName evidence="2">Uncharacterized protein</fullName>
    </submittedName>
</protein>
<name>A0A9D4BRS3_DREPO</name>
<comment type="caution">
    <text evidence="2">The sequence shown here is derived from an EMBL/GenBank/DDBJ whole genome shotgun (WGS) entry which is preliminary data.</text>
</comment>
<reference evidence="2" key="1">
    <citation type="journal article" date="2019" name="bioRxiv">
        <title>The Genome of the Zebra Mussel, Dreissena polymorpha: A Resource for Invasive Species Research.</title>
        <authorList>
            <person name="McCartney M.A."/>
            <person name="Auch B."/>
            <person name="Kono T."/>
            <person name="Mallez S."/>
            <person name="Zhang Y."/>
            <person name="Obille A."/>
            <person name="Becker A."/>
            <person name="Abrahante J.E."/>
            <person name="Garbe J."/>
            <person name="Badalamenti J.P."/>
            <person name="Herman A."/>
            <person name="Mangelson H."/>
            <person name="Liachko I."/>
            <person name="Sullivan S."/>
            <person name="Sone E.D."/>
            <person name="Koren S."/>
            <person name="Silverstein K.A.T."/>
            <person name="Beckman K.B."/>
            <person name="Gohl D.M."/>
        </authorList>
    </citation>
    <scope>NUCLEOTIDE SEQUENCE</scope>
    <source>
        <strain evidence="2">Duluth1</strain>
        <tissue evidence="2">Whole animal</tissue>
    </source>
</reference>
<evidence type="ECO:0000256" key="1">
    <source>
        <dbReference type="SAM" id="MobiDB-lite"/>
    </source>
</evidence>
<organism evidence="2 3">
    <name type="scientific">Dreissena polymorpha</name>
    <name type="common">Zebra mussel</name>
    <name type="synonym">Mytilus polymorpha</name>
    <dbReference type="NCBI Taxonomy" id="45954"/>
    <lineage>
        <taxon>Eukaryota</taxon>
        <taxon>Metazoa</taxon>
        <taxon>Spiralia</taxon>
        <taxon>Lophotrochozoa</taxon>
        <taxon>Mollusca</taxon>
        <taxon>Bivalvia</taxon>
        <taxon>Autobranchia</taxon>
        <taxon>Heteroconchia</taxon>
        <taxon>Euheterodonta</taxon>
        <taxon>Imparidentia</taxon>
        <taxon>Neoheterodontei</taxon>
        <taxon>Myida</taxon>
        <taxon>Dreissenoidea</taxon>
        <taxon>Dreissenidae</taxon>
        <taxon>Dreissena</taxon>
    </lineage>
</organism>
<feature type="region of interest" description="Disordered" evidence="1">
    <location>
        <begin position="38"/>
        <end position="60"/>
    </location>
</feature>